<sequence length="299" mass="35337">MVKLKFIFTYFFIILFNIFYVYGNNFSNLKWDHTLFSISDLHSDMDAFIKILLNEQIIDKDNNIIKENILIVITGDILDPHHDDINIIFFIEELNEKGKEKNFRIILILGNHEVKNLCLEFNEKKQNTKYNNRNKLFKKDEKIYNYLIKNPFIVKVNDIIFLHAGILPFYASYGIDFINREGKKEVEDNCALLKKKREKKEELCICCEYGPTLSRYYSYYRYNIFKGFKVCYTLNKSLNLLKSNKMVIGHMVQKNKKVNSLCNGKLLLADTGISKWKKGIVSYVQYFKDGTHVVKYVNS</sequence>
<feature type="domain" description="Calcineurin-like phosphoesterase" evidence="2">
    <location>
        <begin position="38"/>
        <end position="220"/>
    </location>
</feature>
<dbReference type="Gene3D" id="3.60.21.10">
    <property type="match status" value="1"/>
</dbReference>
<gene>
    <name evidence="3" type="primary">SHLP2</name>
    <name evidence="3" type="ORF">PRELSG_1304800</name>
</gene>
<dbReference type="GeneID" id="39737981"/>
<keyword evidence="1" id="KW-0812">Transmembrane</keyword>
<dbReference type="EMBL" id="LN835308">
    <property type="protein sequence ID" value="CRH03690.1"/>
    <property type="molecule type" value="Genomic_DNA"/>
</dbReference>
<dbReference type="OrthoDB" id="5976022at2759"/>
<keyword evidence="1" id="KW-0472">Membrane</keyword>
<dbReference type="GO" id="GO:0004722">
    <property type="term" value="F:protein serine/threonine phosphatase activity"/>
    <property type="evidence" value="ECO:0007669"/>
    <property type="project" value="UniProtKB-EC"/>
</dbReference>
<proteinExistence type="predicted"/>
<dbReference type="KEGG" id="prel:PRELSG_1304800"/>
<dbReference type="RefSeq" id="XP_028535697.1">
    <property type="nucleotide sequence ID" value="XM_028678564.1"/>
</dbReference>
<name>A0A1J1HCS6_PLARL</name>
<dbReference type="EC" id="3.1.3.16" evidence="3"/>
<dbReference type="VEuPathDB" id="PlasmoDB:PRELSG_1304800"/>
<keyword evidence="4" id="KW-1185">Reference proteome</keyword>
<accession>A0A1J1HCS6</accession>
<dbReference type="Pfam" id="PF00149">
    <property type="entry name" value="Metallophos"/>
    <property type="match status" value="1"/>
</dbReference>
<evidence type="ECO:0000256" key="1">
    <source>
        <dbReference type="SAM" id="Phobius"/>
    </source>
</evidence>
<reference evidence="3 4" key="1">
    <citation type="submission" date="2015-04" db="EMBL/GenBank/DDBJ databases">
        <authorList>
            <consortium name="Pathogen Informatics"/>
        </authorList>
    </citation>
    <scope>NUCLEOTIDE SEQUENCE [LARGE SCALE GENOMIC DNA]</scope>
    <source>
        <strain evidence="3 4">SGS1</strain>
    </source>
</reference>
<organism evidence="3 4">
    <name type="scientific">Plasmodium relictum</name>
    <dbReference type="NCBI Taxonomy" id="85471"/>
    <lineage>
        <taxon>Eukaryota</taxon>
        <taxon>Sar</taxon>
        <taxon>Alveolata</taxon>
        <taxon>Apicomplexa</taxon>
        <taxon>Aconoidasida</taxon>
        <taxon>Haemosporida</taxon>
        <taxon>Plasmodiidae</taxon>
        <taxon>Plasmodium</taxon>
        <taxon>Plasmodium (Haemamoeba)</taxon>
    </lineage>
</organism>
<feature type="transmembrane region" description="Helical" evidence="1">
    <location>
        <begin position="6"/>
        <end position="23"/>
    </location>
</feature>
<dbReference type="Proteomes" id="UP000220158">
    <property type="component" value="Chromosome 13"/>
</dbReference>
<dbReference type="OMA" id="GPTLNRY"/>
<dbReference type="PANTHER" id="PTHR46546:SF4">
    <property type="entry name" value="SHEWANELLA-LIKE PROTEIN PHOSPHATASE 1"/>
    <property type="match status" value="1"/>
</dbReference>
<dbReference type="InterPro" id="IPR029052">
    <property type="entry name" value="Metallo-depent_PP-like"/>
</dbReference>
<dbReference type="PANTHER" id="PTHR46546">
    <property type="entry name" value="SHEWANELLA-LIKE PROTEIN PHOSPHATASE 1"/>
    <property type="match status" value="1"/>
</dbReference>
<keyword evidence="3" id="KW-0378">Hydrolase</keyword>
<evidence type="ECO:0000259" key="2">
    <source>
        <dbReference type="Pfam" id="PF00149"/>
    </source>
</evidence>
<dbReference type="InterPro" id="IPR004843">
    <property type="entry name" value="Calcineurin-like_PHP"/>
</dbReference>
<dbReference type="AlphaFoldDB" id="A0A1J1HCS6"/>
<evidence type="ECO:0000313" key="4">
    <source>
        <dbReference type="Proteomes" id="UP000220158"/>
    </source>
</evidence>
<dbReference type="SUPFAM" id="SSF56300">
    <property type="entry name" value="Metallo-dependent phosphatases"/>
    <property type="match status" value="1"/>
</dbReference>
<protein>
    <submittedName>
        <fullName evidence="3">Shewanella-like protein phosphatase 2, putative</fullName>
        <ecNumber evidence="3">3.1.3.16</ecNumber>
    </submittedName>
</protein>
<keyword evidence="1" id="KW-1133">Transmembrane helix</keyword>
<evidence type="ECO:0000313" key="3">
    <source>
        <dbReference type="EMBL" id="CRH03690.1"/>
    </source>
</evidence>